<name>A0A814MIM0_9BILA</name>
<dbReference type="Pfam" id="PF04721">
    <property type="entry name" value="PAW"/>
    <property type="match status" value="1"/>
</dbReference>
<dbReference type="AlphaFoldDB" id="A0A814MIM0"/>
<dbReference type="GO" id="GO:0046872">
    <property type="term" value="F:metal ion binding"/>
    <property type="evidence" value="ECO:0007669"/>
    <property type="project" value="UniProtKB-KW"/>
</dbReference>
<keyword evidence="7" id="KW-0963">Cytoplasm</keyword>
<comment type="caution">
    <text evidence="15">The sequence shown here is derived from an EMBL/GenBank/DDBJ whole genome shotgun (WGS) entry which is preliminary data.</text>
</comment>
<evidence type="ECO:0000256" key="1">
    <source>
        <dbReference type="ARBA" id="ARBA00001650"/>
    </source>
</evidence>
<organism evidence="15 16">
    <name type="scientific">Brachionus calyciflorus</name>
    <dbReference type="NCBI Taxonomy" id="104777"/>
    <lineage>
        <taxon>Eukaryota</taxon>
        <taxon>Metazoa</taxon>
        <taxon>Spiralia</taxon>
        <taxon>Gnathifera</taxon>
        <taxon>Rotifera</taxon>
        <taxon>Eurotatoria</taxon>
        <taxon>Monogononta</taxon>
        <taxon>Pseudotrocha</taxon>
        <taxon>Ploima</taxon>
        <taxon>Brachionidae</taxon>
        <taxon>Brachionus</taxon>
    </lineage>
</organism>
<sequence>MSESLSLKRLKENSPKDLNQLCEILIDLIQDLIDNPNNSKYKKLEIDSDLIASKLMPFSGGLELLFEIGYEEGDDYFYLPDNFSKEKLNFFLANLKSILNPKPICSLNSDSICASTIVSTRSNFGLKNSKNSIFANRLNSSYQHVLIYEDVDLKQKCLSKIPIERLRDQAEQKYQIYSQNNQDKQPFNTRDFLILELLSWFKNEFFKWINQPDCIRCNSNEKMSFIKNDRPNHNEATWQAGNVEVYRCTTCNELTRFPRYNHPSKLLETRGGRCGEWANCFCLILRSLDFDARYILDWTDHVWCEVYSESQQRWLHADPCENTLDKPLLYEHGWNKQLSYIIAFSRYECLDVTWRYSVKHKEVLKRRNECDEAWLVYYTNELTKQRINLVDKNQRDLRLIAEIVEFLTPKKAKEGEDLGRQSGSLQWRIDRGEIQCIPEIKNGHKFLVKSSPFRVKYNTVNNIYLIEESSGLKEVLDWKKMTYKYSNIRHKIEHDWKMCYLEREKGPDMGFIEWYFELDKFKVKQIELVFNWSVFETGEVKIKILNMDQNGAIISDLILDKNKIENSNDIIKYVFDKDKFLIDLKHEYLNGILLRVELSKGDGSNSFQHAQLFRQSLNDINQYLFDISFY</sequence>
<keyword evidence="10" id="KW-0862">Zinc</keyword>
<comment type="function">
    <text evidence="11">Specifically deglycosylates the denatured form of N-linked glycoproteins in the cytoplasm and assists their proteasome-mediated degradation. Cleaves the beta-aspartyl-glucosamine (GlcNAc) of the glycan and the amide side chain of Asn, converting Asn to Asp. Prefers proteins containing high-mannose over those bearing complex type oligosaccharides. Can recognize misfolded proteins in the endoplasmic reticulum that are exported to the cytosol to be destroyed and deglycosylate them, while it has no activity toward native proteins. Deglycosylation is a prerequisite for subsequent proteasome-mediated degradation of some, but not all, misfolded glycoproteins.</text>
</comment>
<evidence type="ECO:0000313" key="16">
    <source>
        <dbReference type="Proteomes" id="UP000663879"/>
    </source>
</evidence>
<dbReference type="InterPro" id="IPR038680">
    <property type="entry name" value="PAW_sf"/>
</dbReference>
<gene>
    <name evidence="15" type="ORF">OXX778_LOCUS20123</name>
</gene>
<dbReference type="InterPro" id="IPR038765">
    <property type="entry name" value="Papain-like_cys_pep_sf"/>
</dbReference>
<accession>A0A814MIM0</accession>
<dbReference type="EC" id="3.5.1.52" evidence="5"/>
<dbReference type="Pfam" id="PF09409">
    <property type="entry name" value="PUB"/>
    <property type="match status" value="1"/>
</dbReference>
<dbReference type="InterPro" id="IPR006588">
    <property type="entry name" value="Peptide_N_glycanase_PAW_dom"/>
</dbReference>
<dbReference type="SUPFAM" id="SSF49785">
    <property type="entry name" value="Galactose-binding domain-like"/>
    <property type="match status" value="1"/>
</dbReference>
<comment type="cofactor">
    <cofactor evidence="2">
        <name>Zn(2+)</name>
        <dbReference type="ChEBI" id="CHEBI:29105"/>
    </cofactor>
</comment>
<evidence type="ECO:0000256" key="10">
    <source>
        <dbReference type="ARBA" id="ARBA00022833"/>
    </source>
</evidence>
<proteinExistence type="inferred from homology"/>
<protein>
    <recommendedName>
        <fullName evidence="6">Peptide-N(4)-(N-acetyl-beta-glucosaminyl)asparagine amidase</fullName>
        <ecNumber evidence="5">3.5.1.52</ecNumber>
    </recommendedName>
    <alternativeName>
        <fullName evidence="12">Peptide:N-glycanase</fullName>
    </alternativeName>
</protein>
<keyword evidence="9" id="KW-0378">Hydrolase</keyword>
<dbReference type="SUPFAM" id="SSF54001">
    <property type="entry name" value="Cysteine proteinases"/>
    <property type="match status" value="1"/>
</dbReference>
<dbReference type="InterPro" id="IPR036339">
    <property type="entry name" value="PUB-like_dom_sf"/>
</dbReference>
<evidence type="ECO:0000256" key="12">
    <source>
        <dbReference type="ARBA" id="ARBA00032901"/>
    </source>
</evidence>
<keyword evidence="8" id="KW-0479">Metal-binding</keyword>
<evidence type="ECO:0000256" key="13">
    <source>
        <dbReference type="PROSITE-ProRule" id="PRU00731"/>
    </source>
</evidence>
<evidence type="ECO:0000256" key="4">
    <source>
        <dbReference type="ARBA" id="ARBA00009390"/>
    </source>
</evidence>
<reference evidence="15" key="1">
    <citation type="submission" date="2021-02" db="EMBL/GenBank/DDBJ databases">
        <authorList>
            <person name="Nowell W R."/>
        </authorList>
    </citation>
    <scope>NUCLEOTIDE SEQUENCE</scope>
    <source>
        <strain evidence="15">Ploen Becks lab</strain>
    </source>
</reference>
<dbReference type="GO" id="GO:0000224">
    <property type="term" value="F:peptide-N4-(N-acetyl-beta-glucosaminyl)asparagine amidase activity"/>
    <property type="evidence" value="ECO:0007669"/>
    <property type="project" value="UniProtKB-EC"/>
</dbReference>
<dbReference type="InterPro" id="IPR050883">
    <property type="entry name" value="PNGase"/>
</dbReference>
<dbReference type="Gene3D" id="3.10.620.30">
    <property type="match status" value="1"/>
</dbReference>
<dbReference type="InterPro" id="IPR002931">
    <property type="entry name" value="Transglutaminase-like"/>
</dbReference>
<evidence type="ECO:0000259" key="14">
    <source>
        <dbReference type="PROSITE" id="PS51398"/>
    </source>
</evidence>
<dbReference type="PROSITE" id="PS51398">
    <property type="entry name" value="PAW"/>
    <property type="match status" value="1"/>
</dbReference>
<dbReference type="Gene3D" id="1.20.58.2190">
    <property type="match status" value="1"/>
</dbReference>
<evidence type="ECO:0000256" key="5">
    <source>
        <dbReference type="ARBA" id="ARBA00012158"/>
    </source>
</evidence>
<dbReference type="Gene3D" id="2.60.120.1020">
    <property type="entry name" value="Peptide N glycanase, PAW domain"/>
    <property type="match status" value="1"/>
</dbReference>
<dbReference type="SMART" id="SM00460">
    <property type="entry name" value="TGc"/>
    <property type="match status" value="1"/>
</dbReference>
<dbReference type="GO" id="GO:0006516">
    <property type="term" value="P:glycoprotein catabolic process"/>
    <property type="evidence" value="ECO:0007669"/>
    <property type="project" value="InterPro"/>
</dbReference>
<dbReference type="Proteomes" id="UP000663879">
    <property type="component" value="Unassembled WGS sequence"/>
</dbReference>
<dbReference type="Pfam" id="PF01841">
    <property type="entry name" value="Transglut_core"/>
    <property type="match status" value="1"/>
</dbReference>
<dbReference type="SUPFAM" id="SSF143503">
    <property type="entry name" value="PUG domain-like"/>
    <property type="match status" value="1"/>
</dbReference>
<evidence type="ECO:0000256" key="7">
    <source>
        <dbReference type="ARBA" id="ARBA00022490"/>
    </source>
</evidence>
<evidence type="ECO:0000256" key="11">
    <source>
        <dbReference type="ARBA" id="ARBA00024870"/>
    </source>
</evidence>
<dbReference type="InterPro" id="IPR018997">
    <property type="entry name" value="PUB_domain"/>
</dbReference>
<evidence type="ECO:0000313" key="15">
    <source>
        <dbReference type="EMBL" id="CAF1079492.1"/>
    </source>
</evidence>
<dbReference type="OrthoDB" id="409136at2759"/>
<dbReference type="Gene3D" id="2.20.25.10">
    <property type="match status" value="1"/>
</dbReference>
<dbReference type="InterPro" id="IPR008979">
    <property type="entry name" value="Galactose-bd-like_sf"/>
</dbReference>
<feature type="domain" description="PAW" evidence="14">
    <location>
        <begin position="416"/>
        <end position="630"/>
    </location>
</feature>
<dbReference type="PANTHER" id="PTHR12143">
    <property type="entry name" value="PEPTIDE N-GLYCANASE PNGASE -RELATED"/>
    <property type="match status" value="1"/>
</dbReference>
<evidence type="ECO:0000256" key="3">
    <source>
        <dbReference type="ARBA" id="ARBA00004496"/>
    </source>
</evidence>
<comment type="similarity">
    <text evidence="4 13">Belongs to the transglutaminase-like superfamily. PNGase family.</text>
</comment>
<evidence type="ECO:0000256" key="2">
    <source>
        <dbReference type="ARBA" id="ARBA00001947"/>
    </source>
</evidence>
<comment type="catalytic activity">
    <reaction evidence="1">
        <text>Hydrolysis of an N(4)-(acetyl-beta-D-glucosaminyl)asparagine residue in which the glucosamine residue may be further glycosylated, to yield a (substituted) N-acetyl-beta-D-glucosaminylamine and a peptide containing an aspartate residue.</text>
        <dbReference type="EC" id="3.5.1.52"/>
    </reaction>
</comment>
<dbReference type="PANTHER" id="PTHR12143:SF19">
    <property type="entry name" value="PEPTIDE-N(4)-(N-ACETYL-BETA-GLUCOSAMINYL)ASPARAGINE AMIDASE"/>
    <property type="match status" value="1"/>
</dbReference>
<dbReference type="GO" id="GO:0005634">
    <property type="term" value="C:nucleus"/>
    <property type="evidence" value="ECO:0007669"/>
    <property type="project" value="TreeGrafter"/>
</dbReference>
<keyword evidence="16" id="KW-1185">Reference proteome</keyword>
<comment type="subcellular location">
    <subcellularLocation>
        <location evidence="3">Cytoplasm</location>
    </subcellularLocation>
</comment>
<evidence type="ECO:0000256" key="9">
    <source>
        <dbReference type="ARBA" id="ARBA00022801"/>
    </source>
</evidence>
<dbReference type="GO" id="GO:0005829">
    <property type="term" value="C:cytosol"/>
    <property type="evidence" value="ECO:0007669"/>
    <property type="project" value="TreeGrafter"/>
</dbReference>
<dbReference type="EMBL" id="CAJNOC010006508">
    <property type="protein sequence ID" value="CAF1079492.1"/>
    <property type="molecule type" value="Genomic_DNA"/>
</dbReference>
<evidence type="ECO:0000256" key="6">
    <source>
        <dbReference type="ARBA" id="ARBA00018546"/>
    </source>
</evidence>
<evidence type="ECO:0000256" key="8">
    <source>
        <dbReference type="ARBA" id="ARBA00022723"/>
    </source>
</evidence>